<feature type="region of interest" description="Disordered" evidence="1">
    <location>
        <begin position="237"/>
        <end position="269"/>
    </location>
</feature>
<dbReference type="Pfam" id="PF25036">
    <property type="entry name" value="VPS13_VAB"/>
    <property type="match status" value="1"/>
</dbReference>
<dbReference type="InterPro" id="IPR009060">
    <property type="entry name" value="UBA-like_sf"/>
</dbReference>
<accession>A0A452R6U0</accession>
<dbReference type="Pfam" id="PF22562">
    <property type="entry name" value="UBA_7"/>
    <property type="match status" value="1"/>
</dbReference>
<dbReference type="InterPro" id="IPR041969">
    <property type="entry name" value="VP13D_UBA"/>
</dbReference>
<dbReference type="CDD" id="cd23453">
    <property type="entry name" value="beta-trefoil_Ricin_VPS13D"/>
    <property type="match status" value="1"/>
</dbReference>
<dbReference type="Pfam" id="PF25033">
    <property type="entry name" value="VPS13_M"/>
    <property type="match status" value="1"/>
</dbReference>
<dbReference type="Ensembl" id="ENSUAMT00000015994.1">
    <property type="protein sequence ID" value="ENSUAMP00000014256.1"/>
    <property type="gene ID" value="ENSUAMG00000010317.1"/>
</dbReference>
<evidence type="ECO:0000313" key="4">
    <source>
        <dbReference type="Proteomes" id="UP000291022"/>
    </source>
</evidence>
<keyword evidence="4" id="KW-1185">Reference proteome</keyword>
<dbReference type="Proteomes" id="UP000291022">
    <property type="component" value="Unassembled WGS sequence"/>
</dbReference>
<evidence type="ECO:0000313" key="3">
    <source>
        <dbReference type="Ensembl" id="ENSUAMP00000014256.1"/>
    </source>
</evidence>
<dbReference type="FunFam" id="1.10.8.10:FF:000107">
    <property type="entry name" value="Vacuolar protein sorting 13 homolog D"/>
    <property type="match status" value="1"/>
</dbReference>
<name>A0A452R6U0_URSAM</name>
<dbReference type="CDD" id="cd14306">
    <property type="entry name" value="UBA_VP13D"/>
    <property type="match status" value="1"/>
</dbReference>
<dbReference type="InterPro" id="IPR015940">
    <property type="entry name" value="UBA"/>
</dbReference>
<dbReference type="InterPro" id="IPR056747">
    <property type="entry name" value="VPS13-like_M"/>
</dbReference>
<reference evidence="4" key="1">
    <citation type="submission" date="2016-06" db="EMBL/GenBank/DDBJ databases">
        <title>De novo assembly and RNA-Seq shows season-dependent expression and editing in black bear kidneys.</title>
        <authorList>
            <person name="Korstanje R."/>
            <person name="Srivastava A."/>
            <person name="Sarsani V.K."/>
            <person name="Sheehan S.M."/>
            <person name="Seger R.L."/>
            <person name="Barter M.E."/>
            <person name="Lindqvist C."/>
            <person name="Brody L.C."/>
            <person name="Mullikin J.C."/>
        </authorList>
    </citation>
    <scope>NUCLEOTIDE SEQUENCE [LARGE SCALE GENOMIC DNA]</scope>
</reference>
<feature type="domain" description="UBA" evidence="2">
    <location>
        <begin position="1016"/>
        <end position="1056"/>
    </location>
</feature>
<dbReference type="SMART" id="SM00165">
    <property type="entry name" value="UBA"/>
    <property type="match status" value="1"/>
</dbReference>
<dbReference type="GO" id="GO:0045053">
    <property type="term" value="P:protein retention in Golgi apparatus"/>
    <property type="evidence" value="ECO:0007669"/>
    <property type="project" value="TreeGrafter"/>
</dbReference>
<dbReference type="GO" id="GO:0006623">
    <property type="term" value="P:protein targeting to vacuole"/>
    <property type="evidence" value="ECO:0007669"/>
    <property type="project" value="TreeGrafter"/>
</dbReference>
<dbReference type="InterPro" id="IPR026847">
    <property type="entry name" value="VPS13"/>
</dbReference>
<organism evidence="3 4">
    <name type="scientific">Ursus americanus</name>
    <name type="common">American black bear</name>
    <name type="synonym">Euarctos americanus</name>
    <dbReference type="NCBI Taxonomy" id="9643"/>
    <lineage>
        <taxon>Eukaryota</taxon>
        <taxon>Metazoa</taxon>
        <taxon>Chordata</taxon>
        <taxon>Craniata</taxon>
        <taxon>Vertebrata</taxon>
        <taxon>Euteleostomi</taxon>
        <taxon>Mammalia</taxon>
        <taxon>Eutheria</taxon>
        <taxon>Laurasiatheria</taxon>
        <taxon>Carnivora</taxon>
        <taxon>Caniformia</taxon>
        <taxon>Ursidae</taxon>
        <taxon>Ursus</taxon>
    </lineage>
</organism>
<protein>
    <recommendedName>
        <fullName evidence="2">UBA domain-containing protein</fullName>
    </recommendedName>
</protein>
<sequence>AVFPSIFAVVFVGLERVILLIQAYSQQYLLNIDSKHVYEQVLQTLDNLVYSEDLNKFPVSATSSPCPNSPLPSLSTCGEPSIERKENGLFSHSSLSNSSQKSLSLKEVKSFTQIQANFCISELQVQLSGDLTLGAQGLVSLKFQDFEVEFSKDHPQTLSIQIALRSLLMEDLLEKNPDSKYKNLMVSRGAPKPSSLAQKEYLSQSCPSVSNVEYPDMPRSLPSHMEEAPNVFQLYQRPTSASRKKQKEVQDKDCPLTPPPSPTVDEPKILTGKSKFDDSLVHINVFLVDKKHPEFSSSYNRVNRNIDVDFNCLDVLITLQTWVVILDFFGIGSTADNHAMKVLPEDILQNVKSESSALLESELQDPVNTKLDLKVSLPFGSLNCFLGETPERACFLPILLYIWLPSHTSALPPRYGRPDPLLRREHDIRVSLQMASVQYVHTQRFQAEVVAFVQHFTQLQDVLGRQRAAIEGQTVGSHSAGSRPVLWILRLVLCSPIPESSRSNLILIVTTLGIVSGAGPFRVLFSSFCLFRWVHVEDHVCLLDCIVVDLQDMDIFAAERRPREYSKASDDSSGDLVFPSYFVRQTGGSLLTEPCRLKLQVERNLDKEISHTVPDISIHGNLSSVHCSLDLYKYKLIRGLLENNLGEPIEEFMRPYDLQDPRIHTILSGEVYTCMCFLIDMVNVSLELKDPKGKESTGSLARFDFKKCKLLYESFSNQTKSINLVSHSMMAFDTRYAGQKASPGMTNVFSCIFQPSRNSSTTQGSIQMELHFRSTKDSSCFTVVLNNLRVFLIFDWLLLVHDFLHTPSDIKKQTNVTPSRHRNSSSESAVVPKTVKSGVVTKRSSLPVSTERHLEVKVNVTGTEFVVVEDVSCFDTNAIILKGTTVLTYKPRFVDRPFSGSLFGIEVFSCRLGNEHDTALSIVDPVQIQVELVGNSSYQNSSGLMDAFNSEDFPPILEIQLQALDIRLSYNDVQLFLAIAKSIPEQANAAAPDPGALETTSWTHFCKIVYKKYVLFLLELQLARLQELGFSMADCRKALLVCQGQLKKAASWLFKNAEPLKSLSLPERGRESQGPVAARLISGVEVKAESVCIYCGVFLSGLHSLGKINVPQLHGSDGSESQKGRVWLDSIYPFIEPWPCSVSWQQQAASRLHPPRLKLEAKAKPRLDINITSVLIDQYVSTKESWMADYCKQDKEIDLTTSEDWMGSSVDPPCFGQTEVKTRKRRQPPFVPFALRNHTGCTLWFATLTTTPTRAALSHSGSPGLVPEGNGTFLDDAHNVSEWREVLTGEEIPFEFEARGKLRHRHTHDLRIHQLQVRVNGWEQVSPVSVDKVGTFFRYAAPDKNSSSSTIGSPSSRMNIIHPQVYFSSLPPVRVVFAVTMEGSARKVITVRSALIVKNRLETPMELRLDSPSAPDKPVVLPAVMPGDSFAVPLHLTSWRLQARPKGLGVFFCKAPIHWTNVVKTAEVSSSKRECHSMDLDKSRFFRFCVAIKKENYPDYMPSNIFSDSAKQIFRQPGHTIYLLPTVVICNLLPCELDFYVKGMPINGTLKPGKEVALHTADTSQNIELGVSLENFPLCKELLIPPGTQNYMVRMRLYDINRRQLNLTIRIVCRAEGSLKIFISAPYWLINKTGLPLIFRQDNAKTDAAGQFEEHELARSLSPLLFCYADKEQPNLCTMRIGRGIHPEGMPGWCQGFSLDGGSGVRALKVIQQGNRPGLIYNIGIDVKKGRGRYIDTCMVIFAPRYLLDNKSSHKLAFAQREFARGQGTANPEGYISTLPGSSVVFHWPRNDYDQLLCVRLMDVPNCIWSGGFEVNKNNSFHINMRDTLGKCFFLRVEITLRGATYRISFSDTDQLPPPFRIDNFSKVPVVFTQHGVAEPRLRTEVKPMTSLDYAWDEPTLPPFITLTVKGAGSSELSCNMNDFQDNRRLYYENFIYIAATYTFSGLQEGTGRPVASSKTTACAELVLDVSPKTQRVILKKKEPGKRSQLWRMTGTGMLAHEGSSVPHNPSKPSAARSPEGSAILDIAGLAAVTDNRYEPLMLRKPDRRRSTTQTWSFREGKLTCGLHGLVVQAKGGLSGLFDGAEVVLGPDTSMELLGPVPPEQQFINQKMRPGSGMLSVRVIPDGPTRALQITDFSQRKSDRSSYEVDELPVTEQEVQKLKNPDTEQELEVLVKLEGGIGLSLINKVPEELVFASLTGINVHYTQLATSHMLELSIQDVDNQLIGTTQPFMLYVTPLSNENEVIETGPAVQVNAVKFPSKSALTNIYKVGCWERPVGLAWRQEAGLFSHGRGSKQQCRVCGWKSSCAVKAL</sequence>
<dbReference type="PANTHER" id="PTHR16166:SF141">
    <property type="entry name" value="INTERMEMBRANE LIPID TRANSFER PROTEIN VPS13D"/>
    <property type="match status" value="1"/>
</dbReference>
<dbReference type="GeneTree" id="ENSGT00950000183083"/>
<evidence type="ECO:0000259" key="2">
    <source>
        <dbReference type="PROSITE" id="PS50030"/>
    </source>
</evidence>
<dbReference type="InterPro" id="IPR009543">
    <property type="entry name" value="VPS13_VAB"/>
</dbReference>
<dbReference type="GO" id="GO:0007005">
    <property type="term" value="P:mitochondrion organization"/>
    <property type="evidence" value="ECO:0007669"/>
    <property type="project" value="TreeGrafter"/>
</dbReference>
<dbReference type="SUPFAM" id="SSF46934">
    <property type="entry name" value="UBA-like"/>
    <property type="match status" value="1"/>
</dbReference>
<reference evidence="3" key="2">
    <citation type="submission" date="2025-08" db="UniProtKB">
        <authorList>
            <consortium name="Ensembl"/>
        </authorList>
    </citation>
    <scope>IDENTIFICATION</scope>
</reference>
<dbReference type="PANTHER" id="PTHR16166">
    <property type="entry name" value="VACUOLAR PROTEIN SORTING-ASSOCIATED PROTEIN VPS13"/>
    <property type="match status" value="1"/>
</dbReference>
<reference evidence="3" key="3">
    <citation type="submission" date="2025-09" db="UniProtKB">
        <authorList>
            <consortium name="Ensembl"/>
        </authorList>
    </citation>
    <scope>IDENTIFICATION</scope>
</reference>
<evidence type="ECO:0000256" key="1">
    <source>
        <dbReference type="SAM" id="MobiDB-lite"/>
    </source>
</evidence>
<dbReference type="PROSITE" id="PS50030">
    <property type="entry name" value="UBA"/>
    <property type="match status" value="1"/>
</dbReference>
<proteinExistence type="predicted"/>
<dbReference type="Gene3D" id="1.10.8.10">
    <property type="entry name" value="DNA helicase RuvA subunit, C-terminal domain"/>
    <property type="match status" value="1"/>
</dbReference>